<evidence type="ECO:0000313" key="1">
    <source>
        <dbReference type="Proteomes" id="UP000887563"/>
    </source>
</evidence>
<dbReference type="WBParaSite" id="Minc3s00368g11112">
    <property type="protein sequence ID" value="Minc3s00368g11112"/>
    <property type="gene ID" value="Minc3s00368g11112"/>
</dbReference>
<name>A0A914LAV3_MELIC</name>
<sequence length="115" mass="13248">MRFDQFQASKAKRVEHPVQQQDVQEFLIQPSIHAPHQKQLRPLEILTKLDALEERLFSYARKTGPVRKKNITLDNSLSHSIILTFRKQPGFSSFCLNMSVSLGKMAGRLQLDTNE</sequence>
<evidence type="ECO:0000313" key="2">
    <source>
        <dbReference type="WBParaSite" id="Minc3s00368g11112"/>
    </source>
</evidence>
<accession>A0A914LAV3</accession>
<reference evidence="2" key="1">
    <citation type="submission" date="2022-11" db="UniProtKB">
        <authorList>
            <consortium name="WormBaseParasite"/>
        </authorList>
    </citation>
    <scope>IDENTIFICATION</scope>
</reference>
<protein>
    <submittedName>
        <fullName evidence="2">Uncharacterized protein</fullName>
    </submittedName>
</protein>
<dbReference type="Proteomes" id="UP000887563">
    <property type="component" value="Unplaced"/>
</dbReference>
<dbReference type="AlphaFoldDB" id="A0A914LAV3"/>
<keyword evidence="1" id="KW-1185">Reference proteome</keyword>
<proteinExistence type="predicted"/>
<organism evidence="1 2">
    <name type="scientific">Meloidogyne incognita</name>
    <name type="common">Southern root-knot nematode worm</name>
    <name type="synonym">Oxyuris incognita</name>
    <dbReference type="NCBI Taxonomy" id="6306"/>
    <lineage>
        <taxon>Eukaryota</taxon>
        <taxon>Metazoa</taxon>
        <taxon>Ecdysozoa</taxon>
        <taxon>Nematoda</taxon>
        <taxon>Chromadorea</taxon>
        <taxon>Rhabditida</taxon>
        <taxon>Tylenchina</taxon>
        <taxon>Tylenchomorpha</taxon>
        <taxon>Tylenchoidea</taxon>
        <taxon>Meloidogynidae</taxon>
        <taxon>Meloidogyninae</taxon>
        <taxon>Meloidogyne</taxon>
        <taxon>Meloidogyne incognita group</taxon>
    </lineage>
</organism>